<dbReference type="InterPro" id="IPR042096">
    <property type="entry name" value="Dihydro-acid_dehy_C"/>
</dbReference>
<proteinExistence type="predicted"/>
<evidence type="ECO:0000313" key="3">
    <source>
        <dbReference type="Proteomes" id="UP000242205"/>
    </source>
</evidence>
<gene>
    <name evidence="2" type="ORF">C0099_05495</name>
</gene>
<sequence>MAVITAGQFSGLNRSLTDGQVTPEAAGCGPLALVRDGDPITIDLLAHRLSIDLADEILTARHDALPAFVSLEKAGWLTLYQSLVQPLSEGAAMKPPGVRYRHEDA</sequence>
<dbReference type="KEGG" id="atw:C0099_05495"/>
<dbReference type="SUPFAM" id="SSF52016">
    <property type="entry name" value="LeuD/IlvD-like"/>
    <property type="match status" value="1"/>
</dbReference>
<name>A0A2I6S5B2_9RHOO</name>
<evidence type="ECO:0000259" key="1">
    <source>
        <dbReference type="Pfam" id="PF24877"/>
    </source>
</evidence>
<dbReference type="InterPro" id="IPR056740">
    <property type="entry name" value="ILV_EDD_C"/>
</dbReference>
<dbReference type="EMBL" id="CP025682">
    <property type="protein sequence ID" value="AUN94442.1"/>
    <property type="molecule type" value="Genomic_DNA"/>
</dbReference>
<dbReference type="GO" id="GO:0009082">
    <property type="term" value="P:branched-chain amino acid biosynthetic process"/>
    <property type="evidence" value="ECO:0007669"/>
    <property type="project" value="TreeGrafter"/>
</dbReference>
<dbReference type="GO" id="GO:0004160">
    <property type="term" value="F:dihydroxy-acid dehydratase activity"/>
    <property type="evidence" value="ECO:0007669"/>
    <property type="project" value="TreeGrafter"/>
</dbReference>
<keyword evidence="3" id="KW-1185">Reference proteome</keyword>
<dbReference type="OrthoDB" id="9807077at2"/>
<reference evidence="2 3" key="1">
    <citation type="submission" date="2018-01" db="EMBL/GenBank/DDBJ databases">
        <authorList>
            <person name="Fu G.-Y."/>
        </authorList>
    </citation>
    <scope>NUCLEOTIDE SEQUENCE [LARGE SCALE GENOMIC DNA]</scope>
    <source>
        <strain evidence="2 3">SY39</strain>
    </source>
</reference>
<dbReference type="Proteomes" id="UP000242205">
    <property type="component" value="Chromosome"/>
</dbReference>
<feature type="domain" description="Dihydroxy-acid/6-phosphogluconate dehydratase C-terminal" evidence="1">
    <location>
        <begin position="1"/>
        <end position="91"/>
    </location>
</feature>
<dbReference type="Gene3D" id="3.50.30.80">
    <property type="entry name" value="IlvD/EDD C-terminal domain-like"/>
    <property type="match status" value="1"/>
</dbReference>
<dbReference type="Pfam" id="PF24877">
    <property type="entry name" value="ILV_EDD_C"/>
    <property type="match status" value="1"/>
</dbReference>
<protein>
    <recommendedName>
        <fullName evidence="1">Dihydroxy-acid/6-phosphogluconate dehydratase C-terminal domain-containing protein</fullName>
    </recommendedName>
</protein>
<dbReference type="InterPro" id="IPR050165">
    <property type="entry name" value="DHAD_IlvD/Edd"/>
</dbReference>
<organism evidence="2 3">
    <name type="scientific">Pseudazoarcus pumilus</name>
    <dbReference type="NCBI Taxonomy" id="2067960"/>
    <lineage>
        <taxon>Bacteria</taxon>
        <taxon>Pseudomonadati</taxon>
        <taxon>Pseudomonadota</taxon>
        <taxon>Betaproteobacteria</taxon>
        <taxon>Rhodocyclales</taxon>
        <taxon>Zoogloeaceae</taxon>
        <taxon>Pseudazoarcus</taxon>
    </lineage>
</organism>
<dbReference type="PANTHER" id="PTHR21000">
    <property type="entry name" value="DIHYDROXY-ACID DEHYDRATASE DAD"/>
    <property type="match status" value="1"/>
</dbReference>
<evidence type="ECO:0000313" key="2">
    <source>
        <dbReference type="EMBL" id="AUN94442.1"/>
    </source>
</evidence>
<accession>A0A2I6S5B2</accession>
<dbReference type="AlphaFoldDB" id="A0A2I6S5B2"/>
<dbReference type="PANTHER" id="PTHR21000:SF5">
    <property type="entry name" value="DIHYDROXY-ACID DEHYDRATASE, MITOCHONDRIAL"/>
    <property type="match status" value="1"/>
</dbReference>